<sequence>MLTAKNITFKYLYSEVLTDINATFESGNMYAIIGKSGSGKTTLLSLLSGLSSLQDGDILFEGQSLKNMNLRQYRKKCGIVFQSFNLINYLTPIQNIVLALDIQGYRGNKKRKAKEMLEKVDITHEQMTRKCAELSGGQQQRIAIARAIASDDKIIFADEPTGSLDTETSQLIIDLLKDLAHQEQKCVICVTHDLELEKIADVTYRISNGKLYE</sequence>
<keyword evidence="2" id="KW-0813">Transport</keyword>
<accession>A0A1V4DJX8</accession>
<dbReference type="InterPro" id="IPR003593">
    <property type="entry name" value="AAA+_ATPase"/>
</dbReference>
<dbReference type="InterPro" id="IPR017871">
    <property type="entry name" value="ABC_transporter-like_CS"/>
</dbReference>
<dbReference type="EMBL" id="MVAB01000001">
    <property type="protein sequence ID" value="OPF88788.1"/>
    <property type="molecule type" value="Genomic_DNA"/>
</dbReference>
<keyword evidence="7" id="KW-1185">Reference proteome</keyword>
<dbReference type="PROSITE" id="PS00211">
    <property type="entry name" value="ABC_TRANSPORTER_1"/>
    <property type="match status" value="1"/>
</dbReference>
<reference evidence="6 7" key="1">
    <citation type="submission" date="2017-02" db="EMBL/GenBank/DDBJ databases">
        <title>Vagococcus cremeus sp. nov., isolated from the small intestine of a marten, Martes flavigula.</title>
        <authorList>
            <person name="Tak E.J."/>
            <person name="Bae J.-W."/>
        </authorList>
    </citation>
    <scope>NUCLEOTIDE SEQUENCE [LARGE SCALE GENOMIC DNA]</scope>
    <source>
        <strain evidence="6 7">D7T301</strain>
    </source>
</reference>
<dbReference type="Pfam" id="PF00005">
    <property type="entry name" value="ABC_tran"/>
    <property type="match status" value="1"/>
</dbReference>
<dbReference type="InterPro" id="IPR017911">
    <property type="entry name" value="MacB-like_ATP-bd"/>
</dbReference>
<comment type="similarity">
    <text evidence="1">Belongs to the ABC transporter superfamily.</text>
</comment>
<dbReference type="GO" id="GO:0016887">
    <property type="term" value="F:ATP hydrolysis activity"/>
    <property type="evidence" value="ECO:0007669"/>
    <property type="project" value="InterPro"/>
</dbReference>
<dbReference type="RefSeq" id="WP_079348374.1">
    <property type="nucleotide sequence ID" value="NZ_MVAB01000001.1"/>
</dbReference>
<evidence type="ECO:0000256" key="2">
    <source>
        <dbReference type="ARBA" id="ARBA00022448"/>
    </source>
</evidence>
<dbReference type="SUPFAM" id="SSF52540">
    <property type="entry name" value="P-loop containing nucleoside triphosphate hydrolases"/>
    <property type="match status" value="1"/>
</dbReference>
<dbReference type="PANTHER" id="PTHR42798">
    <property type="entry name" value="LIPOPROTEIN-RELEASING SYSTEM ATP-BINDING PROTEIN LOLD"/>
    <property type="match status" value="1"/>
</dbReference>
<evidence type="ECO:0000313" key="7">
    <source>
        <dbReference type="Proteomes" id="UP000189970"/>
    </source>
</evidence>
<comment type="caution">
    <text evidence="6">The sequence shown here is derived from an EMBL/GenBank/DDBJ whole genome shotgun (WGS) entry which is preliminary data.</text>
</comment>
<feature type="domain" description="ABC transporter" evidence="5">
    <location>
        <begin position="2"/>
        <end position="213"/>
    </location>
</feature>
<dbReference type="InterPro" id="IPR003439">
    <property type="entry name" value="ABC_transporter-like_ATP-bd"/>
</dbReference>
<evidence type="ECO:0000259" key="5">
    <source>
        <dbReference type="PROSITE" id="PS50893"/>
    </source>
</evidence>
<dbReference type="AlphaFoldDB" id="A0A1V4DJX8"/>
<dbReference type="InterPro" id="IPR027417">
    <property type="entry name" value="P-loop_NTPase"/>
</dbReference>
<evidence type="ECO:0000313" key="6">
    <source>
        <dbReference type="EMBL" id="OPF88788.1"/>
    </source>
</evidence>
<proteinExistence type="inferred from homology"/>
<name>A0A1V4DJX8_9ENTE</name>
<dbReference type="Gene3D" id="3.40.50.300">
    <property type="entry name" value="P-loop containing nucleotide triphosphate hydrolases"/>
    <property type="match status" value="1"/>
</dbReference>
<protein>
    <recommendedName>
        <fullName evidence="5">ABC transporter domain-containing protein</fullName>
    </recommendedName>
</protein>
<gene>
    <name evidence="6" type="ORF">BW731_11715</name>
</gene>
<dbReference type="PROSITE" id="PS50893">
    <property type="entry name" value="ABC_TRANSPORTER_2"/>
    <property type="match status" value="1"/>
</dbReference>
<evidence type="ECO:0000256" key="3">
    <source>
        <dbReference type="ARBA" id="ARBA00022741"/>
    </source>
</evidence>
<organism evidence="6 7">
    <name type="scientific">Vagococcus martis</name>
    <dbReference type="NCBI Taxonomy" id="1768210"/>
    <lineage>
        <taxon>Bacteria</taxon>
        <taxon>Bacillati</taxon>
        <taxon>Bacillota</taxon>
        <taxon>Bacilli</taxon>
        <taxon>Lactobacillales</taxon>
        <taxon>Enterococcaceae</taxon>
        <taxon>Vagococcus</taxon>
    </lineage>
</organism>
<evidence type="ECO:0000256" key="1">
    <source>
        <dbReference type="ARBA" id="ARBA00005417"/>
    </source>
</evidence>
<keyword evidence="4" id="KW-0067">ATP-binding</keyword>
<dbReference type="SMART" id="SM00382">
    <property type="entry name" value="AAA"/>
    <property type="match status" value="1"/>
</dbReference>
<dbReference type="CDD" id="cd03255">
    <property type="entry name" value="ABC_MJ0796_LolCDE_FtsE"/>
    <property type="match status" value="1"/>
</dbReference>
<keyword evidence="3" id="KW-0547">Nucleotide-binding</keyword>
<dbReference type="PANTHER" id="PTHR42798:SF6">
    <property type="entry name" value="CELL DIVISION ATP-BINDING PROTEIN FTSE"/>
    <property type="match status" value="1"/>
</dbReference>
<evidence type="ECO:0000256" key="4">
    <source>
        <dbReference type="ARBA" id="ARBA00022840"/>
    </source>
</evidence>
<dbReference type="GO" id="GO:0005524">
    <property type="term" value="F:ATP binding"/>
    <property type="evidence" value="ECO:0007669"/>
    <property type="project" value="UniProtKB-KW"/>
</dbReference>
<dbReference type="Proteomes" id="UP000189970">
    <property type="component" value="Unassembled WGS sequence"/>
</dbReference>